<dbReference type="Gene3D" id="3.40.50.1000">
    <property type="entry name" value="HAD superfamily/HAD-like"/>
    <property type="match status" value="2"/>
</dbReference>
<dbReference type="SUPFAM" id="SSF56784">
    <property type="entry name" value="HAD-like"/>
    <property type="match status" value="1"/>
</dbReference>
<dbReference type="InterPro" id="IPR023214">
    <property type="entry name" value="HAD_sf"/>
</dbReference>
<dbReference type="Proteomes" id="UP001278766">
    <property type="component" value="Unassembled WGS sequence"/>
</dbReference>
<evidence type="ECO:0000313" key="1">
    <source>
        <dbReference type="EMBL" id="KAK3292316.1"/>
    </source>
</evidence>
<accession>A0AAE0H9H6</accession>
<gene>
    <name evidence="1" type="ORF">B0H64DRAFT_226782</name>
</gene>
<dbReference type="SFLD" id="SFLDG01129">
    <property type="entry name" value="C1.5:_HAD__Beta-PGM__Phosphata"/>
    <property type="match status" value="1"/>
</dbReference>
<evidence type="ECO:0000313" key="2">
    <source>
        <dbReference type="Proteomes" id="UP001278766"/>
    </source>
</evidence>
<dbReference type="RefSeq" id="XP_062655830.1">
    <property type="nucleotide sequence ID" value="XM_062799659.1"/>
</dbReference>
<dbReference type="Pfam" id="PF00702">
    <property type="entry name" value="Hydrolase"/>
    <property type="match status" value="1"/>
</dbReference>
<dbReference type="SFLD" id="SFLDS00003">
    <property type="entry name" value="Haloacid_Dehalogenase"/>
    <property type="match status" value="1"/>
</dbReference>
<keyword evidence="1" id="KW-0378">Hydrolase</keyword>
<dbReference type="FunFam" id="1.10.150.450:FF:000001">
    <property type="entry name" value="SDT1p Pyrimidine nucleotidase"/>
    <property type="match status" value="1"/>
</dbReference>
<organism evidence="1 2">
    <name type="scientific">Chaetomium fimeti</name>
    <dbReference type="NCBI Taxonomy" id="1854472"/>
    <lineage>
        <taxon>Eukaryota</taxon>
        <taxon>Fungi</taxon>
        <taxon>Dikarya</taxon>
        <taxon>Ascomycota</taxon>
        <taxon>Pezizomycotina</taxon>
        <taxon>Sordariomycetes</taxon>
        <taxon>Sordariomycetidae</taxon>
        <taxon>Sordariales</taxon>
        <taxon>Chaetomiaceae</taxon>
        <taxon>Chaetomium</taxon>
    </lineage>
</organism>
<dbReference type="Gene3D" id="1.10.150.450">
    <property type="match status" value="1"/>
</dbReference>
<dbReference type="GeneID" id="87836607"/>
<dbReference type="InterPro" id="IPR052791">
    <property type="entry name" value="SSM1_domain"/>
</dbReference>
<dbReference type="GO" id="GO:0009166">
    <property type="term" value="P:nucleotide catabolic process"/>
    <property type="evidence" value="ECO:0007669"/>
    <property type="project" value="TreeGrafter"/>
</dbReference>
<dbReference type="PANTHER" id="PTHR47438">
    <property type="entry name" value="PHOSPHATE METABOLISM PROTEIN 8-RELATED"/>
    <property type="match status" value="1"/>
</dbReference>
<dbReference type="InterPro" id="IPR036412">
    <property type="entry name" value="HAD-like_sf"/>
</dbReference>
<reference evidence="1" key="1">
    <citation type="journal article" date="2023" name="Mol. Phylogenet. Evol.">
        <title>Genome-scale phylogeny and comparative genomics of the fungal order Sordariales.</title>
        <authorList>
            <person name="Hensen N."/>
            <person name="Bonometti L."/>
            <person name="Westerberg I."/>
            <person name="Brannstrom I.O."/>
            <person name="Guillou S."/>
            <person name="Cros-Aarteil S."/>
            <person name="Calhoun S."/>
            <person name="Haridas S."/>
            <person name="Kuo A."/>
            <person name="Mondo S."/>
            <person name="Pangilinan J."/>
            <person name="Riley R."/>
            <person name="LaButti K."/>
            <person name="Andreopoulos B."/>
            <person name="Lipzen A."/>
            <person name="Chen C."/>
            <person name="Yan M."/>
            <person name="Daum C."/>
            <person name="Ng V."/>
            <person name="Clum A."/>
            <person name="Steindorff A."/>
            <person name="Ohm R.A."/>
            <person name="Martin F."/>
            <person name="Silar P."/>
            <person name="Natvig D.O."/>
            <person name="Lalanne C."/>
            <person name="Gautier V."/>
            <person name="Ament-Velasquez S.L."/>
            <person name="Kruys A."/>
            <person name="Hutchinson M.I."/>
            <person name="Powell A.J."/>
            <person name="Barry K."/>
            <person name="Miller A.N."/>
            <person name="Grigoriev I.V."/>
            <person name="Debuchy R."/>
            <person name="Gladieux P."/>
            <person name="Hiltunen Thoren M."/>
            <person name="Johannesson H."/>
        </authorList>
    </citation>
    <scope>NUCLEOTIDE SEQUENCE</scope>
    <source>
        <strain evidence="1">CBS 168.71</strain>
    </source>
</reference>
<name>A0AAE0H9H6_9PEZI</name>
<dbReference type="PANTHER" id="PTHR47438:SF1">
    <property type="entry name" value="PHOSPHATE METABOLISM PROTEIN 8-RELATED"/>
    <property type="match status" value="1"/>
</dbReference>
<reference evidence="1" key="2">
    <citation type="submission" date="2023-06" db="EMBL/GenBank/DDBJ databases">
        <authorList>
            <consortium name="Lawrence Berkeley National Laboratory"/>
            <person name="Haridas S."/>
            <person name="Hensen N."/>
            <person name="Bonometti L."/>
            <person name="Westerberg I."/>
            <person name="Brannstrom I.O."/>
            <person name="Guillou S."/>
            <person name="Cros-Aarteil S."/>
            <person name="Calhoun S."/>
            <person name="Kuo A."/>
            <person name="Mondo S."/>
            <person name="Pangilinan J."/>
            <person name="Riley R."/>
            <person name="Labutti K."/>
            <person name="Andreopoulos B."/>
            <person name="Lipzen A."/>
            <person name="Chen C."/>
            <person name="Yanf M."/>
            <person name="Daum C."/>
            <person name="Ng V."/>
            <person name="Clum A."/>
            <person name="Steindorff A."/>
            <person name="Ohm R."/>
            <person name="Martin F."/>
            <person name="Silar P."/>
            <person name="Natvig D."/>
            <person name="Lalanne C."/>
            <person name="Gautier V."/>
            <person name="Ament-Velasquez S.L."/>
            <person name="Kruys A."/>
            <person name="Hutchinson M.I."/>
            <person name="Powell A.J."/>
            <person name="Barry K."/>
            <person name="Miller A.N."/>
            <person name="Grigoriev I.V."/>
            <person name="Debuchy R."/>
            <person name="Gladieux P."/>
            <person name="Thoren M.H."/>
            <person name="Johannesson H."/>
        </authorList>
    </citation>
    <scope>NUCLEOTIDE SEQUENCE</scope>
    <source>
        <strain evidence="1">CBS 168.71</strain>
    </source>
</reference>
<dbReference type="EMBL" id="JAUEPN010000007">
    <property type="protein sequence ID" value="KAK3292316.1"/>
    <property type="molecule type" value="Genomic_DNA"/>
</dbReference>
<protein>
    <submittedName>
        <fullName evidence="1">Haloacid dehalogenase-like hydrolase-domain-containing protein</fullName>
    </submittedName>
</protein>
<sequence>MESTTNGALPKQVFFFDIDNCLYPKSAKVHDLMADLIDKYFVTHLSLPWDDAVRLHQEYYQNYGLAIEGLVRHHQIDPLEYNAKVDDALPLDDVIKPRPELKKLLADIDRSRVRLWLFTNAYINHARRVIRLLEIEEFFEGITYCDYSSVPFSCKPQPEMYQKAMREAGVEKHEDCFFVGELLFPGLGNFLVENKVLTPKLDDSYQNCKKAQELGWTVAHLVEEGVKPPRTPACKFQIRHLEELRTAFPQCFKGSPAGES</sequence>
<comment type="caution">
    <text evidence="1">The sequence shown here is derived from an EMBL/GenBank/DDBJ whole genome shotgun (WGS) entry which is preliminary data.</text>
</comment>
<dbReference type="GO" id="GO:0006206">
    <property type="term" value="P:pyrimidine nucleobase metabolic process"/>
    <property type="evidence" value="ECO:0007669"/>
    <property type="project" value="TreeGrafter"/>
</dbReference>
<dbReference type="NCBIfam" id="TIGR01993">
    <property type="entry name" value="Pyr-5-nucltdase"/>
    <property type="match status" value="1"/>
</dbReference>
<keyword evidence="2" id="KW-1185">Reference proteome</keyword>
<proteinExistence type="predicted"/>
<dbReference type="AlphaFoldDB" id="A0AAE0H9H6"/>
<dbReference type="InterPro" id="IPR010237">
    <property type="entry name" value="Pyr-5-nucltdase"/>
</dbReference>
<dbReference type="GO" id="GO:0008252">
    <property type="term" value="F:nucleotidase activity"/>
    <property type="evidence" value="ECO:0007669"/>
    <property type="project" value="TreeGrafter"/>
</dbReference>